<dbReference type="Proteomes" id="UP000237865">
    <property type="component" value="Unassembled WGS sequence"/>
</dbReference>
<accession>A0A2S5REL2</accession>
<evidence type="ECO:0000313" key="1">
    <source>
        <dbReference type="EMBL" id="PPE05728.1"/>
    </source>
</evidence>
<dbReference type="STRING" id="1399797.GCA_000518285_00676"/>
<name>A0A2S5REL2_9MOLU</name>
<reference evidence="1 2" key="1">
    <citation type="submission" date="2017-11" db="EMBL/GenBank/DDBJ databases">
        <title>Genome sequence of Entomoplasma lucivorax PIPN-2 (ATCC 49196).</title>
        <authorList>
            <person name="Lo W.-S."/>
            <person name="Gasparich G.E."/>
            <person name="Kuo C.-H."/>
        </authorList>
    </citation>
    <scope>NUCLEOTIDE SEQUENCE [LARGE SCALE GENOMIC DNA]</scope>
    <source>
        <strain evidence="1 2">PIPN-2</strain>
    </source>
</reference>
<keyword evidence="2" id="KW-1185">Reference proteome</keyword>
<dbReference type="AlphaFoldDB" id="A0A2S5REL2"/>
<dbReference type="EMBL" id="PHNE01000001">
    <property type="protein sequence ID" value="PPE05728.1"/>
    <property type="molecule type" value="Genomic_DNA"/>
</dbReference>
<sequence length="231" mass="26084">MKATSEFNQSGTVKIVSELKEMILVARELAKEPFMPHEIYIKLQDVIYNAQQVVDNNSDNKQMVVRALDQLESKIDEINKFMLDETLYVLNTGLQNAQDALKQQGASNEARTNLVKVIEEVEIFINEEPVDFAEVNTMITKIMKATSEFNQSGTVKILAKLDQMISQAVMLIKAGESTIDQPTLEAFKAIVIKAQAVVKNHLTDAKILQEMFDELEDAMYAFPDSTFEEEN</sequence>
<protein>
    <submittedName>
        <fullName evidence="1">Uncharacterized protein</fullName>
    </submittedName>
</protein>
<organism evidence="1 2">
    <name type="scientific">Williamsoniiplasma lucivorax</name>
    <dbReference type="NCBI Taxonomy" id="209274"/>
    <lineage>
        <taxon>Bacteria</taxon>
        <taxon>Bacillati</taxon>
        <taxon>Mycoplasmatota</taxon>
        <taxon>Mollicutes</taxon>
        <taxon>Entomoplasmatales</taxon>
        <taxon>Williamsoniiplasma</taxon>
    </lineage>
</organism>
<comment type="caution">
    <text evidence="1">The sequence shown here is derived from an EMBL/GenBank/DDBJ whole genome shotgun (WGS) entry which is preliminary data.</text>
</comment>
<proteinExistence type="predicted"/>
<gene>
    <name evidence="1" type="ORF">ELUCI_v1c00140</name>
</gene>
<evidence type="ECO:0000313" key="2">
    <source>
        <dbReference type="Proteomes" id="UP000237865"/>
    </source>
</evidence>